<name>A0ABV0JGV6_9CYAN</name>
<evidence type="ECO:0000313" key="1">
    <source>
        <dbReference type="EMBL" id="MEP0821027.1"/>
    </source>
</evidence>
<proteinExistence type="predicted"/>
<protein>
    <submittedName>
        <fullName evidence="1">Uncharacterized protein</fullName>
    </submittedName>
</protein>
<dbReference type="RefSeq" id="WP_190443250.1">
    <property type="nucleotide sequence ID" value="NZ_JAMPKM010000060.1"/>
</dbReference>
<dbReference type="Proteomes" id="UP001464891">
    <property type="component" value="Unassembled WGS sequence"/>
</dbReference>
<comment type="caution">
    <text evidence="1">The sequence shown here is derived from an EMBL/GenBank/DDBJ whole genome shotgun (WGS) entry which is preliminary data.</text>
</comment>
<accession>A0ABV0JGV6</accession>
<reference evidence="1 2" key="1">
    <citation type="submission" date="2022-04" db="EMBL/GenBank/DDBJ databases">
        <title>Positive selection, recombination, and allopatry shape intraspecific diversity of widespread and dominant cyanobacteria.</title>
        <authorList>
            <person name="Wei J."/>
            <person name="Shu W."/>
            <person name="Hu C."/>
        </authorList>
    </citation>
    <scope>NUCLEOTIDE SEQUENCE [LARGE SCALE GENOMIC DNA]</scope>
    <source>
        <strain evidence="1 2">GB2-A4</strain>
    </source>
</reference>
<gene>
    <name evidence="1" type="ORF">NC998_28680</name>
</gene>
<dbReference type="EMBL" id="JAMPKM010000060">
    <property type="protein sequence ID" value="MEP0821027.1"/>
    <property type="molecule type" value="Genomic_DNA"/>
</dbReference>
<sequence length="67" mass="7158">MKLVAPTSGKNYVISEQGSSGHSGQLTLEVVGETGVGIANFDFHIFTHTTSGRLTYQNQTEKISCPS</sequence>
<organism evidence="1 2">
    <name type="scientific">Trichocoleus desertorum GB2-A4</name>
    <dbReference type="NCBI Taxonomy" id="2933944"/>
    <lineage>
        <taxon>Bacteria</taxon>
        <taxon>Bacillati</taxon>
        <taxon>Cyanobacteriota</taxon>
        <taxon>Cyanophyceae</taxon>
        <taxon>Leptolyngbyales</taxon>
        <taxon>Trichocoleusaceae</taxon>
        <taxon>Trichocoleus</taxon>
    </lineage>
</organism>
<keyword evidence="2" id="KW-1185">Reference proteome</keyword>
<evidence type="ECO:0000313" key="2">
    <source>
        <dbReference type="Proteomes" id="UP001464891"/>
    </source>
</evidence>